<organism evidence="1 2">
    <name type="scientific">Leucogyrophana mollusca</name>
    <dbReference type="NCBI Taxonomy" id="85980"/>
    <lineage>
        <taxon>Eukaryota</taxon>
        <taxon>Fungi</taxon>
        <taxon>Dikarya</taxon>
        <taxon>Basidiomycota</taxon>
        <taxon>Agaricomycotina</taxon>
        <taxon>Agaricomycetes</taxon>
        <taxon>Agaricomycetidae</taxon>
        <taxon>Boletales</taxon>
        <taxon>Boletales incertae sedis</taxon>
        <taxon>Leucogyrophana</taxon>
    </lineage>
</organism>
<dbReference type="EMBL" id="MU266380">
    <property type="protein sequence ID" value="KAH7926596.1"/>
    <property type="molecule type" value="Genomic_DNA"/>
</dbReference>
<evidence type="ECO:0000313" key="1">
    <source>
        <dbReference type="EMBL" id="KAH7926596.1"/>
    </source>
</evidence>
<keyword evidence="2" id="KW-1185">Reference proteome</keyword>
<sequence length="293" mass="31493">MSSTAAPKVWLITGTSSGFGRRLVASARARGDRVIATARTIEKIQDLPAGPDLHILQLDVDSSPEIIKSRVDEAAKIWGTIDVLVNNAGKGLPGILEEGGVERLIAQYKTNVFGVLNVTNAVVPHMRKTGGGTVVVFGSRSAWKPEIIGMGFYGSSKAAVHALTETLSLELSAFNIRVLLVEPGAFRTENIYGYAFHTDNPIPENDPLRAKGQVIFTSVAGTQPGDPNKAVEVIVDVVRGEGVAAGRDWPLYLVLGKDAERDIRFKIQKVLKHLDDWSDVVRGVDLDECAASA</sequence>
<gene>
    <name evidence="1" type="ORF">BV22DRAFT_1128066</name>
</gene>
<proteinExistence type="predicted"/>
<reference evidence="1" key="1">
    <citation type="journal article" date="2021" name="New Phytol.">
        <title>Evolutionary innovations through gain and loss of genes in the ectomycorrhizal Boletales.</title>
        <authorList>
            <person name="Wu G."/>
            <person name="Miyauchi S."/>
            <person name="Morin E."/>
            <person name="Kuo A."/>
            <person name="Drula E."/>
            <person name="Varga T."/>
            <person name="Kohler A."/>
            <person name="Feng B."/>
            <person name="Cao Y."/>
            <person name="Lipzen A."/>
            <person name="Daum C."/>
            <person name="Hundley H."/>
            <person name="Pangilinan J."/>
            <person name="Johnson J."/>
            <person name="Barry K."/>
            <person name="LaButti K."/>
            <person name="Ng V."/>
            <person name="Ahrendt S."/>
            <person name="Min B."/>
            <person name="Choi I.G."/>
            <person name="Park H."/>
            <person name="Plett J.M."/>
            <person name="Magnuson J."/>
            <person name="Spatafora J.W."/>
            <person name="Nagy L.G."/>
            <person name="Henrissat B."/>
            <person name="Grigoriev I.V."/>
            <person name="Yang Z.L."/>
            <person name="Xu J."/>
            <person name="Martin F.M."/>
        </authorList>
    </citation>
    <scope>NUCLEOTIDE SEQUENCE</scope>
    <source>
        <strain evidence="1">KUC20120723A-06</strain>
    </source>
</reference>
<comment type="caution">
    <text evidence="1">The sequence shown here is derived from an EMBL/GenBank/DDBJ whole genome shotgun (WGS) entry which is preliminary data.</text>
</comment>
<evidence type="ECO:0000313" key="2">
    <source>
        <dbReference type="Proteomes" id="UP000790709"/>
    </source>
</evidence>
<protein>
    <submittedName>
        <fullName evidence="1">NAD(P)-binding protein</fullName>
    </submittedName>
</protein>
<name>A0ACB8BMW4_9AGAM</name>
<accession>A0ACB8BMW4</accession>
<dbReference type="Proteomes" id="UP000790709">
    <property type="component" value="Unassembled WGS sequence"/>
</dbReference>